<proteinExistence type="predicted"/>
<gene>
    <name evidence="1" type="ORF">F384_10280</name>
</gene>
<reference evidence="1 2" key="1">
    <citation type="journal article" date="2013" name="Appl. Microbiol. Biotechnol.">
        <title>Glycerol assimilation and production of 1,3-propanediol by Citrobacter amalonaticus Y19.</title>
        <authorList>
            <person name="Ainala S.K."/>
            <person name="Ashok S."/>
            <person name="Ko Y."/>
            <person name="Park S."/>
        </authorList>
    </citation>
    <scope>NUCLEOTIDE SEQUENCE [LARGE SCALE GENOMIC DNA]</scope>
    <source>
        <strain evidence="1 2">Y19</strain>
    </source>
</reference>
<dbReference type="Proteomes" id="UP000034085">
    <property type="component" value="Chromosome"/>
</dbReference>
<name>M1KHR3_CITAM</name>
<dbReference type="AlphaFoldDB" id="M1KHR3"/>
<dbReference type="HOGENOM" id="CLU_596783_0_0_6"/>
<dbReference type="OrthoDB" id="7066310at2"/>
<dbReference type="KEGG" id="cama:F384_10280"/>
<dbReference type="PATRIC" id="fig|1261127.3.peg.2141"/>
<evidence type="ECO:0000313" key="2">
    <source>
        <dbReference type="Proteomes" id="UP000034085"/>
    </source>
</evidence>
<dbReference type="EMBL" id="CP011132">
    <property type="protein sequence ID" value="AGE94744.1"/>
    <property type="molecule type" value="Genomic_DNA"/>
</dbReference>
<dbReference type="RefSeq" id="WP_046481378.1">
    <property type="nucleotide sequence ID" value="NZ_CP011132.1"/>
</dbReference>
<organism evidence="1 2">
    <name type="scientific">Citrobacter amalonaticus Y19</name>
    <dbReference type="NCBI Taxonomy" id="1261127"/>
    <lineage>
        <taxon>Bacteria</taxon>
        <taxon>Pseudomonadati</taxon>
        <taxon>Pseudomonadota</taxon>
        <taxon>Gammaproteobacteria</taxon>
        <taxon>Enterobacterales</taxon>
        <taxon>Enterobacteriaceae</taxon>
        <taxon>Citrobacter</taxon>
    </lineage>
</organism>
<evidence type="ECO:0000313" key="1">
    <source>
        <dbReference type="EMBL" id="AGE94744.1"/>
    </source>
</evidence>
<protein>
    <submittedName>
        <fullName evidence="1">Uncharacterized protein</fullName>
    </submittedName>
</protein>
<sequence length="458" mass="53239">MNCLIKRCQSFVIESVVKRLIEDVNEYSYLLTMEDWRLLMSLDKSVVERQICQKQCLGCLKFARMVTMLSNFINGILSANKESEALVTELCRIFAIPDDSNPIVLALDLVVSPDYVKSKIPEKSMPVYETYVGKVKGEVISLALDHFQHEREKCNDTILGYANLEREQIIAYEPIEMPVGKELFYVDQNVVSKYGRDENFSRQVDNFKSKVDCKFVYSPYVIEDGVKMSRVRLAEYFETIEVLTDNTMLVPSESGVMLAREDIKVTFDRVFLWRNATRAAEDLKVQRMHFNHWGYPHYSRQSKLSDRANENIDKFLDSLRPYLDDSGCDFDFNDYESDQALCQRLSAATIEKSFSLEELIDKSIKYESDAECMTHIEHLCDFLDLINYKTEPLSELSKIRSSLQDTEHLKHAWKADYFVTDDKRLRIRGTFIYSVLGLGTKFISIKELKERVVSEFKK</sequence>
<accession>M1KHR3</accession>